<name>A0ABN0Y996_9BACL</name>
<comment type="caution">
    <text evidence="2">The sequence shown here is derived from an EMBL/GenBank/DDBJ whole genome shotgun (WGS) entry which is preliminary data.</text>
</comment>
<evidence type="ECO:0000256" key="1">
    <source>
        <dbReference type="SAM" id="Phobius"/>
    </source>
</evidence>
<feature type="transmembrane region" description="Helical" evidence="1">
    <location>
        <begin position="7"/>
        <end position="28"/>
    </location>
</feature>
<evidence type="ECO:0000313" key="2">
    <source>
        <dbReference type="EMBL" id="GAA0387797.1"/>
    </source>
</evidence>
<reference evidence="2 3" key="1">
    <citation type="journal article" date="2019" name="Int. J. Syst. Evol. Microbiol.">
        <title>The Global Catalogue of Microorganisms (GCM) 10K type strain sequencing project: providing services to taxonomists for standard genome sequencing and annotation.</title>
        <authorList>
            <consortium name="The Broad Institute Genomics Platform"/>
            <consortium name="The Broad Institute Genome Sequencing Center for Infectious Disease"/>
            <person name="Wu L."/>
            <person name="Ma J."/>
        </authorList>
    </citation>
    <scope>NUCLEOTIDE SEQUENCE [LARGE SCALE GENOMIC DNA]</scope>
    <source>
        <strain evidence="2 3">JCM 12774</strain>
    </source>
</reference>
<evidence type="ECO:0000313" key="3">
    <source>
        <dbReference type="Proteomes" id="UP001500340"/>
    </source>
</evidence>
<dbReference type="Proteomes" id="UP001500340">
    <property type="component" value="Unassembled WGS sequence"/>
</dbReference>
<keyword evidence="1" id="KW-0472">Membrane</keyword>
<gene>
    <name evidence="2" type="ORF">GCM10008933_18450</name>
</gene>
<keyword evidence="3" id="KW-1185">Reference proteome</keyword>
<keyword evidence="1" id="KW-1133">Transmembrane helix</keyword>
<proteinExistence type="predicted"/>
<dbReference type="EMBL" id="BAAACX010000008">
    <property type="protein sequence ID" value="GAA0387797.1"/>
    <property type="molecule type" value="Genomic_DNA"/>
</dbReference>
<dbReference type="RefSeq" id="WP_343860229.1">
    <property type="nucleotide sequence ID" value="NZ_BAAACX010000008.1"/>
</dbReference>
<keyword evidence="1" id="KW-0812">Transmembrane</keyword>
<protein>
    <recommendedName>
        <fullName evidence="4">DUF4825 domain-containing protein</fullName>
    </recommendedName>
</protein>
<evidence type="ECO:0008006" key="4">
    <source>
        <dbReference type="Google" id="ProtNLM"/>
    </source>
</evidence>
<sequence length="170" mass="19482">MSKKKSIILICLLIFGLLSYVLYTGYMYTNSFYKHEHVKGVVIGLFDNKPGIGATIQQIRTTDEEEIAEVIRLLEGRTVIKLFPHIGPIKNYTSDSFELRIELISDTNLTLEYKIDPFGDVEVKKGIKNKRSNTLIFGGSSKKWFNDIRALFEEKKQNPLWSKFKGVNGE</sequence>
<organism evidence="2 3">
    <name type="scientific">Paenibacillus motobuensis</name>
    <dbReference type="NCBI Taxonomy" id="295324"/>
    <lineage>
        <taxon>Bacteria</taxon>
        <taxon>Bacillati</taxon>
        <taxon>Bacillota</taxon>
        <taxon>Bacilli</taxon>
        <taxon>Bacillales</taxon>
        <taxon>Paenibacillaceae</taxon>
        <taxon>Paenibacillus</taxon>
    </lineage>
</organism>
<accession>A0ABN0Y996</accession>